<dbReference type="STRING" id="1965070.A0A3S4QCB8"/>
<keyword evidence="1" id="KW-0732">Signal</keyword>
<dbReference type="GO" id="GO:0005506">
    <property type="term" value="F:iron ion binding"/>
    <property type="evidence" value="ECO:0007669"/>
    <property type="project" value="InterPro"/>
</dbReference>
<dbReference type="OrthoDB" id="10044157at2759"/>
<reference evidence="2 3" key="1">
    <citation type="journal article" date="2018" name="Gigascience">
        <title>Genomes of trombidid mites reveal novel predicted allergens and laterally-transferred genes associated with secondary metabolism.</title>
        <authorList>
            <person name="Dong X."/>
            <person name="Chaisiri K."/>
            <person name="Xia D."/>
            <person name="Armstrong S.D."/>
            <person name="Fang Y."/>
            <person name="Donnelly M.J."/>
            <person name="Kadowaki T."/>
            <person name="McGarry J.W."/>
            <person name="Darby A.C."/>
            <person name="Makepeace B.L."/>
        </authorList>
    </citation>
    <scope>NUCLEOTIDE SEQUENCE [LARGE SCALE GENOMIC DNA]</scope>
    <source>
        <strain evidence="2">UoL-WK</strain>
    </source>
</reference>
<dbReference type="AlphaFoldDB" id="A0A3S4QCB8"/>
<sequence>MFKSILIFILFSLVNAHFRPERQLDYNSTVIDCSRFKRSAFQHACVLAPESMEGPYFIHEDLVRSNITDGKPGVPLTLDIVITAADVCLPISGAKVYVWHCDNRGYYSGFTQYSPDKKAPDDRGLEVYIGDEKRFFRGVQTTDEHGKVRYQTIYPGYYYGRAVHIHVEVYIGGNAIYVGQLYFPENLNEKIEKVEAYANRITKRTLNKDDHIYKAKSGELTTLELDGNLKGFKTSIVLGIDPSNRSTAKASTVTPTSATV</sequence>
<comment type="caution">
    <text evidence="2">The sequence shown here is derived from an EMBL/GenBank/DDBJ whole genome shotgun (WGS) entry which is preliminary data.</text>
</comment>
<proteinExistence type="predicted"/>
<dbReference type="EMBL" id="NCKU01008929">
    <property type="protein sequence ID" value="RWS01585.1"/>
    <property type="molecule type" value="Genomic_DNA"/>
</dbReference>
<dbReference type="PANTHER" id="PTHR34315:SF1">
    <property type="entry name" value="INTRADIOL RING-CLEAVAGE DIOXYGENASES DOMAIN-CONTAINING PROTEIN-RELATED"/>
    <property type="match status" value="1"/>
</dbReference>
<protein>
    <submittedName>
        <fullName evidence="2">Intradiol dioxygenase-like protein</fullName>
    </submittedName>
</protein>
<feature type="signal peptide" evidence="1">
    <location>
        <begin position="1"/>
        <end position="16"/>
    </location>
</feature>
<evidence type="ECO:0000313" key="3">
    <source>
        <dbReference type="Proteomes" id="UP000285301"/>
    </source>
</evidence>
<keyword evidence="2" id="KW-0560">Oxidoreductase</keyword>
<organism evidence="2 3">
    <name type="scientific">Dinothrombium tinctorium</name>
    <dbReference type="NCBI Taxonomy" id="1965070"/>
    <lineage>
        <taxon>Eukaryota</taxon>
        <taxon>Metazoa</taxon>
        <taxon>Ecdysozoa</taxon>
        <taxon>Arthropoda</taxon>
        <taxon>Chelicerata</taxon>
        <taxon>Arachnida</taxon>
        <taxon>Acari</taxon>
        <taxon>Acariformes</taxon>
        <taxon>Trombidiformes</taxon>
        <taxon>Prostigmata</taxon>
        <taxon>Anystina</taxon>
        <taxon>Parasitengona</taxon>
        <taxon>Trombidioidea</taxon>
        <taxon>Trombidiidae</taxon>
        <taxon>Dinothrombium</taxon>
    </lineage>
</organism>
<dbReference type="Proteomes" id="UP000285301">
    <property type="component" value="Unassembled WGS sequence"/>
</dbReference>
<evidence type="ECO:0000256" key="1">
    <source>
        <dbReference type="SAM" id="SignalP"/>
    </source>
</evidence>
<dbReference type="PANTHER" id="PTHR34315">
    <property type="match status" value="1"/>
</dbReference>
<accession>A0A3S4QCB8</accession>
<keyword evidence="2" id="KW-0223">Dioxygenase</keyword>
<dbReference type="GO" id="GO:0016702">
    <property type="term" value="F:oxidoreductase activity, acting on single donors with incorporation of molecular oxygen, incorporation of two atoms of oxygen"/>
    <property type="evidence" value="ECO:0007669"/>
    <property type="project" value="InterPro"/>
</dbReference>
<dbReference type="SUPFAM" id="SSF49482">
    <property type="entry name" value="Aromatic compound dioxygenase"/>
    <property type="match status" value="1"/>
</dbReference>
<dbReference type="Gene3D" id="2.60.130.10">
    <property type="entry name" value="Aromatic compound dioxygenase"/>
    <property type="match status" value="1"/>
</dbReference>
<dbReference type="InterPro" id="IPR015889">
    <property type="entry name" value="Intradiol_dOase_core"/>
</dbReference>
<gene>
    <name evidence="2" type="ORF">B4U79_05028</name>
</gene>
<dbReference type="CDD" id="cd03457">
    <property type="entry name" value="intradiol_dioxygenase_like"/>
    <property type="match status" value="1"/>
</dbReference>
<keyword evidence="3" id="KW-1185">Reference proteome</keyword>
<name>A0A3S4QCB8_9ACAR</name>
<evidence type="ECO:0000313" key="2">
    <source>
        <dbReference type="EMBL" id="RWS01585.1"/>
    </source>
</evidence>
<feature type="chain" id="PRO_5018557735" evidence="1">
    <location>
        <begin position="17"/>
        <end position="260"/>
    </location>
</feature>